<dbReference type="InterPro" id="IPR000215">
    <property type="entry name" value="Serpin_fam"/>
</dbReference>
<dbReference type="EMBL" id="CAXLJL010000600">
    <property type="protein sequence ID" value="CAL5139147.1"/>
    <property type="molecule type" value="Genomic_DNA"/>
</dbReference>
<dbReference type="SMART" id="SM00093">
    <property type="entry name" value="SERPIN"/>
    <property type="match status" value="1"/>
</dbReference>
<evidence type="ECO:0000259" key="3">
    <source>
        <dbReference type="SMART" id="SM00093"/>
    </source>
</evidence>
<dbReference type="PROSITE" id="PS00284">
    <property type="entry name" value="SERPIN"/>
    <property type="match status" value="1"/>
</dbReference>
<dbReference type="GO" id="GO:0005615">
    <property type="term" value="C:extracellular space"/>
    <property type="evidence" value="ECO:0007669"/>
    <property type="project" value="InterPro"/>
</dbReference>
<gene>
    <name evidence="4" type="ORF">CDAUBV1_LOCUS14190</name>
</gene>
<organism evidence="4 5">
    <name type="scientific">Calicophoron daubneyi</name>
    <name type="common">Rumen fluke</name>
    <name type="synonym">Paramphistomum daubneyi</name>
    <dbReference type="NCBI Taxonomy" id="300641"/>
    <lineage>
        <taxon>Eukaryota</taxon>
        <taxon>Metazoa</taxon>
        <taxon>Spiralia</taxon>
        <taxon>Lophotrochozoa</taxon>
        <taxon>Platyhelminthes</taxon>
        <taxon>Trematoda</taxon>
        <taxon>Digenea</taxon>
        <taxon>Plagiorchiida</taxon>
        <taxon>Pronocephalata</taxon>
        <taxon>Paramphistomoidea</taxon>
        <taxon>Paramphistomidae</taxon>
        <taxon>Calicophoron</taxon>
    </lineage>
</organism>
<feature type="domain" description="Serpin" evidence="3">
    <location>
        <begin position="18"/>
        <end position="391"/>
    </location>
</feature>
<dbReference type="InterPro" id="IPR023795">
    <property type="entry name" value="Serpin_CS"/>
</dbReference>
<comment type="similarity">
    <text evidence="1 2">Belongs to the serpin family.</text>
</comment>
<evidence type="ECO:0000313" key="5">
    <source>
        <dbReference type="Proteomes" id="UP001497525"/>
    </source>
</evidence>
<evidence type="ECO:0000256" key="2">
    <source>
        <dbReference type="RuleBase" id="RU000411"/>
    </source>
</evidence>
<dbReference type="Proteomes" id="UP001497525">
    <property type="component" value="Unassembled WGS sequence"/>
</dbReference>
<evidence type="ECO:0000313" key="4">
    <source>
        <dbReference type="EMBL" id="CAL5139147.1"/>
    </source>
</evidence>
<dbReference type="Gene3D" id="2.30.39.10">
    <property type="entry name" value="Alpha-1-antitrypsin, domain 1"/>
    <property type="match status" value="1"/>
</dbReference>
<dbReference type="SUPFAM" id="SSF56574">
    <property type="entry name" value="Serpins"/>
    <property type="match status" value="1"/>
</dbReference>
<comment type="caution">
    <text evidence="4">The sequence shown here is derived from an EMBL/GenBank/DDBJ whole genome shotgun (WGS) entry which is preliminary data.</text>
</comment>
<reference evidence="4" key="1">
    <citation type="submission" date="2024-06" db="EMBL/GenBank/DDBJ databases">
        <authorList>
            <person name="Liu X."/>
            <person name="Lenzi L."/>
            <person name="Haldenby T S."/>
            <person name="Uol C."/>
        </authorList>
    </citation>
    <scope>NUCLEOTIDE SEQUENCE</scope>
</reference>
<dbReference type="InterPro" id="IPR023796">
    <property type="entry name" value="Serpin_dom"/>
</dbReference>
<protein>
    <recommendedName>
        <fullName evidence="3">Serpin domain-containing protein</fullName>
    </recommendedName>
</protein>
<dbReference type="InterPro" id="IPR042178">
    <property type="entry name" value="Serpin_sf_1"/>
</dbReference>
<dbReference type="Pfam" id="PF00079">
    <property type="entry name" value="Serpin"/>
    <property type="match status" value="1"/>
</dbReference>
<dbReference type="AlphaFoldDB" id="A0AAV2TUT5"/>
<dbReference type="PANTHER" id="PTHR11461:SF211">
    <property type="entry name" value="GH10112P-RELATED"/>
    <property type="match status" value="1"/>
</dbReference>
<name>A0AAV2TUT5_CALDB</name>
<proteinExistence type="inferred from homology"/>
<sequence>MTCVPLLLNRPLQFTLLFSNQSVLETEWKGTQKFGNQFVISPLIIWMAAAMTMAGSEGETGKEMVRALRMPENMGGEKLHQCIQCTTQKCLQSEEDAEVSLANRLFVLRQAQMAENFVRILKQYYGSATEDLAFLKSCDEKRVYINKWVCKETKDKIKELLPPNSITSDSILTIVNTLYFRGTWMNVFHKHQTKADNFHKLDGSTMEVQMMSDLGYYDILQLPTLEARAIKLRFRSPKWQFLVILPNKTDGLPKLLSTLSGPRILDSILSMQFENQHVHLKLPKFKLGEGPATDAKTILTALGMKRIFDLERAEFAGICTDQKFFVSDVIHKAVLEVDENGVIAAAATAMMLCGACGMMAEPVEFRVDHPFVVAIIYDDKVPLFLGHIVQP</sequence>
<accession>A0AAV2TUT5</accession>
<dbReference type="PANTHER" id="PTHR11461">
    <property type="entry name" value="SERINE PROTEASE INHIBITOR, SERPIN"/>
    <property type="match status" value="1"/>
</dbReference>
<dbReference type="InterPro" id="IPR042185">
    <property type="entry name" value="Serpin_sf_2"/>
</dbReference>
<evidence type="ECO:0000256" key="1">
    <source>
        <dbReference type="ARBA" id="ARBA00009500"/>
    </source>
</evidence>
<dbReference type="InterPro" id="IPR036186">
    <property type="entry name" value="Serpin_sf"/>
</dbReference>
<dbReference type="GO" id="GO:0004867">
    <property type="term" value="F:serine-type endopeptidase inhibitor activity"/>
    <property type="evidence" value="ECO:0007669"/>
    <property type="project" value="InterPro"/>
</dbReference>
<dbReference type="Gene3D" id="3.30.497.10">
    <property type="entry name" value="Antithrombin, subunit I, domain 2"/>
    <property type="match status" value="1"/>
</dbReference>